<dbReference type="OMA" id="CEITHGR"/>
<feature type="non-terminal residue" evidence="1">
    <location>
        <position position="1"/>
    </location>
</feature>
<evidence type="ECO:0000313" key="2">
    <source>
        <dbReference type="Proteomes" id="UP000005206"/>
    </source>
</evidence>
<evidence type="ECO:0000313" key="1">
    <source>
        <dbReference type="EMBL" id="EEU37828.1"/>
    </source>
</evidence>
<dbReference type="HOGENOM" id="CLU_100665_0_0_1"/>
<accession>C7ZE16</accession>
<proteinExistence type="predicted"/>
<name>C7ZE16_FUSV7</name>
<dbReference type="EMBL" id="GG698920">
    <property type="protein sequence ID" value="EEU37828.1"/>
    <property type="molecule type" value="Genomic_DNA"/>
</dbReference>
<dbReference type="Proteomes" id="UP000005206">
    <property type="component" value="Chromosome 13"/>
</dbReference>
<dbReference type="GeneID" id="9669568"/>
<dbReference type="OrthoDB" id="2322999at2759"/>
<dbReference type="eggNOG" id="ENOG502SUBU">
    <property type="taxonomic scope" value="Eukaryota"/>
</dbReference>
<organism evidence="1 2">
    <name type="scientific">Fusarium vanettenii (strain ATCC MYA-4622 / CBS 123669 / FGSC 9596 / NRRL 45880 / 77-13-4)</name>
    <name type="common">Fusarium solani subsp. pisi</name>
    <dbReference type="NCBI Taxonomy" id="660122"/>
    <lineage>
        <taxon>Eukaryota</taxon>
        <taxon>Fungi</taxon>
        <taxon>Dikarya</taxon>
        <taxon>Ascomycota</taxon>
        <taxon>Pezizomycotina</taxon>
        <taxon>Sordariomycetes</taxon>
        <taxon>Hypocreomycetidae</taxon>
        <taxon>Hypocreales</taxon>
        <taxon>Nectriaceae</taxon>
        <taxon>Fusarium</taxon>
        <taxon>Fusarium solani species complex</taxon>
        <taxon>Fusarium vanettenii</taxon>
    </lineage>
</organism>
<sequence length="169" mass="19040">SSQAFQLLPGLQESYEAFQSSGGQALLQSHFRDLFARYNVTNQFGVALVHRHFNLGDDEILVDVNGTSTPWQKPRPNGVSGSLRRYDRLIRPQSWTADDDGHLMPYEFFLDEDSNEADDLQSVDPSFLADFLALLTNLKLTGVLGLRLIRGPESRRIEVTEKNANITFP</sequence>
<feature type="non-terminal residue" evidence="1">
    <location>
        <position position="169"/>
    </location>
</feature>
<dbReference type="KEGG" id="nhe:NECHADRAFT_8754"/>
<dbReference type="InParanoid" id="C7ZE16"/>
<reference evidence="1 2" key="1">
    <citation type="journal article" date="2009" name="PLoS Genet.">
        <title>The genome of Nectria haematococca: contribution of supernumerary chromosomes to gene expansion.</title>
        <authorList>
            <person name="Coleman J.J."/>
            <person name="Rounsley S.D."/>
            <person name="Rodriguez-Carres M."/>
            <person name="Kuo A."/>
            <person name="Wasmann C.C."/>
            <person name="Grimwood J."/>
            <person name="Schmutz J."/>
            <person name="Taga M."/>
            <person name="White G.J."/>
            <person name="Zhou S."/>
            <person name="Schwartz D.C."/>
            <person name="Freitag M."/>
            <person name="Ma L.J."/>
            <person name="Danchin E.G."/>
            <person name="Henrissat B."/>
            <person name="Coutinho P.M."/>
            <person name="Nelson D.R."/>
            <person name="Straney D."/>
            <person name="Napoli C.A."/>
            <person name="Barker B.M."/>
            <person name="Gribskov M."/>
            <person name="Rep M."/>
            <person name="Kroken S."/>
            <person name="Molnar I."/>
            <person name="Rensing C."/>
            <person name="Kennell J.C."/>
            <person name="Zamora J."/>
            <person name="Farman M.L."/>
            <person name="Selker E.U."/>
            <person name="Salamov A."/>
            <person name="Shapiro H."/>
            <person name="Pangilinan J."/>
            <person name="Lindquist E."/>
            <person name="Lamers C."/>
            <person name="Grigoriev I.V."/>
            <person name="Geiser D.M."/>
            <person name="Covert S.F."/>
            <person name="Temporini E."/>
            <person name="Vanetten H.D."/>
        </authorList>
    </citation>
    <scope>NUCLEOTIDE SEQUENCE [LARGE SCALE GENOMIC DNA]</scope>
    <source>
        <strain evidence="2">ATCC MYA-4622 / CBS 123669 / FGSC 9596 / NRRL 45880 / 77-13-4</strain>
    </source>
</reference>
<protein>
    <submittedName>
        <fullName evidence="1">Uncharacterized protein</fullName>
    </submittedName>
</protein>
<keyword evidence="2" id="KW-1185">Reference proteome</keyword>
<dbReference type="VEuPathDB" id="FungiDB:NECHADRAFT_8754"/>
<gene>
    <name evidence="1" type="ORF">NECHADRAFT_8754</name>
</gene>
<dbReference type="AlphaFoldDB" id="C7ZE16"/>
<dbReference type="RefSeq" id="XP_003043541.1">
    <property type="nucleotide sequence ID" value="XM_003043495.1"/>
</dbReference>